<keyword evidence="5" id="KW-0007">Acetylation</keyword>
<evidence type="ECO:0000256" key="6">
    <source>
        <dbReference type="ARBA" id="ARBA00023015"/>
    </source>
</evidence>
<dbReference type="GO" id="GO:0006355">
    <property type="term" value="P:regulation of DNA-templated transcription"/>
    <property type="evidence" value="ECO:0007669"/>
    <property type="project" value="InterPro"/>
</dbReference>
<organism evidence="10 11">
    <name type="scientific">Coemansia spiralis</name>
    <dbReference type="NCBI Taxonomy" id="417178"/>
    <lineage>
        <taxon>Eukaryota</taxon>
        <taxon>Fungi</taxon>
        <taxon>Fungi incertae sedis</taxon>
        <taxon>Zoopagomycota</taxon>
        <taxon>Kickxellomycotina</taxon>
        <taxon>Kickxellomycetes</taxon>
        <taxon>Kickxellales</taxon>
        <taxon>Kickxellaceae</taxon>
        <taxon>Coemansia</taxon>
    </lineage>
</organism>
<evidence type="ECO:0000256" key="8">
    <source>
        <dbReference type="ARBA" id="ARBA00023242"/>
    </source>
</evidence>
<dbReference type="Pfam" id="PF08214">
    <property type="entry name" value="HAT_KAT11"/>
    <property type="match status" value="1"/>
</dbReference>
<sequence>MTSGEHKSYLNQDHELPVITQDISESLRQELLAGTSLVLRVIQTSDQPVDSLTPRRHHSHYHASNTLARRILILVSQNNCFVAGLEAYEFVSLSVDIFADLDSGQQQKQQLYKARGPEIAVDVCIQKLDTTGELSKRMPLARVLVSGYLRSLRRYKAALNVPSVGIHLFARAQPEYLFAKSQKNPGKHILGDLALIKWWQNTVQFALTYAKPAAQHNTSNGLDRGDSTSATAYCVIPGSAASEATWFLGRCDGNDNSNMKLPVECSKQQNQQNTFSASPSVRWIWGLPYIGSVRAHDCVLQFPDDPITRLLAEPHSDLWSVAMLLEMLSVSEECGSGHRTAYFSASLPLAPTASTSSPPLPARRIATADQGSISFEDYDNVLIALFDHEMDFSNTKAALASSARLAEVLDSKHSIPVVSIETAGTSIKPKYDASISENATGAATTPKINDLTMVIRKKRKVAK</sequence>
<keyword evidence="3" id="KW-0808">Transferase</keyword>
<dbReference type="PANTHER" id="PTHR31571:SF2">
    <property type="entry name" value="HISTONE ACETYLTRANSFERASE RTT109"/>
    <property type="match status" value="1"/>
</dbReference>
<evidence type="ECO:0000313" key="11">
    <source>
        <dbReference type="Proteomes" id="UP001151518"/>
    </source>
</evidence>
<proteinExistence type="predicted"/>
<dbReference type="PANTHER" id="PTHR31571">
    <property type="entry name" value="ALTERED INHERITANCE OF MITOCHONDRIA PROTEIN 6"/>
    <property type="match status" value="1"/>
</dbReference>
<evidence type="ECO:0000313" key="10">
    <source>
        <dbReference type="EMBL" id="KAJ2669273.1"/>
    </source>
</evidence>
<dbReference type="InterPro" id="IPR051236">
    <property type="entry name" value="HAT_RTT109-like"/>
</dbReference>
<reference evidence="10" key="1">
    <citation type="submission" date="2022-07" db="EMBL/GenBank/DDBJ databases">
        <title>Phylogenomic reconstructions and comparative analyses of Kickxellomycotina fungi.</title>
        <authorList>
            <person name="Reynolds N.K."/>
            <person name="Stajich J.E."/>
            <person name="Barry K."/>
            <person name="Grigoriev I.V."/>
            <person name="Crous P."/>
            <person name="Smith M.E."/>
        </authorList>
    </citation>
    <scope>NUCLEOTIDE SEQUENCE</scope>
    <source>
        <strain evidence="10">NRRL 3115</strain>
    </source>
</reference>
<dbReference type="PROSITE" id="PS51728">
    <property type="entry name" value="RTT109_HAT"/>
    <property type="match status" value="1"/>
</dbReference>
<dbReference type="EMBL" id="JANBTW010000156">
    <property type="protein sequence ID" value="KAJ2669273.1"/>
    <property type="molecule type" value="Genomic_DNA"/>
</dbReference>
<dbReference type="SMART" id="SM01250">
    <property type="entry name" value="KAT11"/>
    <property type="match status" value="1"/>
</dbReference>
<accession>A0A9W8G2J4</accession>
<dbReference type="Proteomes" id="UP001151518">
    <property type="component" value="Unassembled WGS sequence"/>
</dbReference>
<keyword evidence="8" id="KW-0539">Nucleus</keyword>
<evidence type="ECO:0000256" key="5">
    <source>
        <dbReference type="ARBA" id="ARBA00022990"/>
    </source>
</evidence>
<comment type="caution">
    <text evidence="10">The sequence shown here is derived from an EMBL/GenBank/DDBJ whole genome shotgun (WGS) entry which is preliminary data.</text>
</comment>
<dbReference type="OrthoDB" id="3361892at2759"/>
<evidence type="ECO:0000256" key="7">
    <source>
        <dbReference type="ARBA" id="ARBA00023163"/>
    </source>
</evidence>
<keyword evidence="7" id="KW-0804">Transcription</keyword>
<comment type="subcellular location">
    <subcellularLocation>
        <location evidence="1">Nucleus</location>
    </subcellularLocation>
</comment>
<evidence type="ECO:0000256" key="9">
    <source>
        <dbReference type="ARBA" id="ARBA00048940"/>
    </source>
</evidence>
<comment type="catalytic activity">
    <reaction evidence="9">
        <text>L-lysyl-[histone] + acetyl-CoA = N(6)-acetyl-L-lysyl-[histone] + CoA + H(+)</text>
        <dbReference type="Rhea" id="RHEA:21992"/>
        <dbReference type="Rhea" id="RHEA-COMP:9845"/>
        <dbReference type="Rhea" id="RHEA-COMP:11338"/>
        <dbReference type="ChEBI" id="CHEBI:15378"/>
        <dbReference type="ChEBI" id="CHEBI:29969"/>
        <dbReference type="ChEBI" id="CHEBI:57287"/>
        <dbReference type="ChEBI" id="CHEBI:57288"/>
        <dbReference type="ChEBI" id="CHEBI:61930"/>
        <dbReference type="EC" id="2.3.1.48"/>
    </reaction>
    <physiologicalReaction direction="left-to-right" evidence="9">
        <dbReference type="Rhea" id="RHEA:21993"/>
    </physiologicalReaction>
</comment>
<gene>
    <name evidence="10" type="ORF">GGI25_006202</name>
</gene>
<name>A0A9W8G2J4_9FUNG</name>
<keyword evidence="4" id="KW-0227">DNA damage</keyword>
<dbReference type="GO" id="GO:0032931">
    <property type="term" value="F:histone H3K56 acetyltransferase activity"/>
    <property type="evidence" value="ECO:0007669"/>
    <property type="project" value="TreeGrafter"/>
</dbReference>
<keyword evidence="6" id="KW-0805">Transcription regulation</keyword>
<evidence type="ECO:0000256" key="4">
    <source>
        <dbReference type="ARBA" id="ARBA00022763"/>
    </source>
</evidence>
<evidence type="ECO:0000256" key="2">
    <source>
        <dbReference type="ARBA" id="ARBA00013184"/>
    </source>
</evidence>
<dbReference type="InterPro" id="IPR016849">
    <property type="entry name" value="Rtt109"/>
</dbReference>
<dbReference type="EC" id="2.3.1.48" evidence="2"/>
<evidence type="ECO:0000256" key="1">
    <source>
        <dbReference type="ARBA" id="ARBA00004123"/>
    </source>
</evidence>
<dbReference type="GO" id="GO:0005634">
    <property type="term" value="C:nucleus"/>
    <property type="evidence" value="ECO:0007669"/>
    <property type="project" value="UniProtKB-SubCell"/>
</dbReference>
<protein>
    <recommendedName>
        <fullName evidence="2">histone acetyltransferase</fullName>
        <ecNumber evidence="2">2.3.1.48</ecNumber>
    </recommendedName>
</protein>
<dbReference type="GO" id="GO:0006974">
    <property type="term" value="P:DNA damage response"/>
    <property type="evidence" value="ECO:0007669"/>
    <property type="project" value="UniProtKB-KW"/>
</dbReference>
<dbReference type="InterPro" id="IPR013178">
    <property type="entry name" value="Histone_AcTrfase_Rtt109/CBP"/>
</dbReference>
<dbReference type="AlphaFoldDB" id="A0A9W8G2J4"/>
<evidence type="ECO:0000256" key="3">
    <source>
        <dbReference type="ARBA" id="ARBA00022679"/>
    </source>
</evidence>